<protein>
    <submittedName>
        <fullName evidence="1">Uncharacterized protein</fullName>
    </submittedName>
</protein>
<evidence type="ECO:0000313" key="1">
    <source>
        <dbReference type="EMBL" id="GID59469.1"/>
    </source>
</evidence>
<keyword evidence="2" id="KW-1185">Reference proteome</keyword>
<dbReference type="Proteomes" id="UP000612282">
    <property type="component" value="Unassembled WGS sequence"/>
</dbReference>
<reference evidence="1 2" key="1">
    <citation type="submission" date="2021-01" db="EMBL/GenBank/DDBJ databases">
        <title>Whole genome shotgun sequence of Actinoplanes couchii NBRC 106145.</title>
        <authorList>
            <person name="Komaki H."/>
            <person name="Tamura T."/>
        </authorList>
    </citation>
    <scope>NUCLEOTIDE SEQUENCE [LARGE SCALE GENOMIC DNA]</scope>
    <source>
        <strain evidence="1 2">NBRC 106145</strain>
    </source>
</reference>
<organism evidence="1 2">
    <name type="scientific">Actinoplanes couchii</name>
    <dbReference type="NCBI Taxonomy" id="403638"/>
    <lineage>
        <taxon>Bacteria</taxon>
        <taxon>Bacillati</taxon>
        <taxon>Actinomycetota</taxon>
        <taxon>Actinomycetes</taxon>
        <taxon>Micromonosporales</taxon>
        <taxon>Micromonosporaceae</taxon>
        <taxon>Actinoplanes</taxon>
    </lineage>
</organism>
<dbReference type="EMBL" id="BOMG01000097">
    <property type="protein sequence ID" value="GID59469.1"/>
    <property type="molecule type" value="Genomic_DNA"/>
</dbReference>
<name>A0ABQ3XLS7_9ACTN</name>
<proteinExistence type="predicted"/>
<evidence type="ECO:0000313" key="2">
    <source>
        <dbReference type="Proteomes" id="UP000612282"/>
    </source>
</evidence>
<comment type="caution">
    <text evidence="1">The sequence shown here is derived from an EMBL/GenBank/DDBJ whole genome shotgun (WGS) entry which is preliminary data.</text>
</comment>
<gene>
    <name evidence="1" type="ORF">Aco03nite_078730</name>
</gene>
<sequence>MDHGVMPTLIVEVHVPLLAAPDGTYPWIDTAEDFLAGLEQDTDGAEDYDDGEQHGDVYLFFLTGTHLAPVLAAASHLATLDGIPPGAFAMITDDDAEEFGLGRRIELPVT</sequence>
<accession>A0ABQ3XLS7</accession>